<dbReference type="RefSeq" id="WP_239146065.1">
    <property type="nucleotide sequence ID" value="NZ_BAAAQE010000036.1"/>
</dbReference>
<gene>
    <name evidence="3" type="ORF">Aco03nite_098580</name>
</gene>
<reference evidence="3 4" key="1">
    <citation type="submission" date="2021-01" db="EMBL/GenBank/DDBJ databases">
        <title>Whole genome shotgun sequence of Actinoplanes couchii NBRC 106145.</title>
        <authorList>
            <person name="Komaki H."/>
            <person name="Tamura T."/>
        </authorList>
    </citation>
    <scope>NUCLEOTIDE SEQUENCE [LARGE SCALE GENOMIC DNA]</scope>
    <source>
        <strain evidence="3 4">NBRC 106145</strain>
    </source>
</reference>
<evidence type="ECO:0000259" key="2">
    <source>
        <dbReference type="Pfam" id="PF04149"/>
    </source>
</evidence>
<evidence type="ECO:0000256" key="1">
    <source>
        <dbReference type="SAM" id="MobiDB-lite"/>
    </source>
</evidence>
<accession>A0ABQ3XSH1</accession>
<proteinExistence type="predicted"/>
<feature type="region of interest" description="Disordered" evidence="1">
    <location>
        <begin position="1"/>
        <end position="31"/>
    </location>
</feature>
<dbReference type="Pfam" id="PF04149">
    <property type="entry name" value="DUF397"/>
    <property type="match status" value="1"/>
</dbReference>
<keyword evidence="4" id="KW-1185">Reference proteome</keyword>
<evidence type="ECO:0000313" key="4">
    <source>
        <dbReference type="Proteomes" id="UP000612282"/>
    </source>
</evidence>
<comment type="caution">
    <text evidence="3">The sequence shown here is derived from an EMBL/GenBank/DDBJ whole genome shotgun (WGS) entry which is preliminary data.</text>
</comment>
<protein>
    <recommendedName>
        <fullName evidence="2">DUF397 domain-containing protein</fullName>
    </recommendedName>
</protein>
<organism evidence="3 4">
    <name type="scientific">Actinoplanes couchii</name>
    <dbReference type="NCBI Taxonomy" id="403638"/>
    <lineage>
        <taxon>Bacteria</taxon>
        <taxon>Bacillati</taxon>
        <taxon>Actinomycetota</taxon>
        <taxon>Actinomycetes</taxon>
        <taxon>Micromonosporales</taxon>
        <taxon>Micromonosporaceae</taxon>
        <taxon>Actinoplanes</taxon>
    </lineage>
</organism>
<evidence type="ECO:0000313" key="3">
    <source>
        <dbReference type="EMBL" id="GID61454.1"/>
    </source>
</evidence>
<sequence>MKQDKGYGHINQSELTWRKGSRSSGSGSDCVEVADLPDGGFALRDSKNPDGPTLFFTPGERTAFVAGVRDENLL</sequence>
<dbReference type="EMBL" id="BOMG01000127">
    <property type="protein sequence ID" value="GID61454.1"/>
    <property type="molecule type" value="Genomic_DNA"/>
</dbReference>
<dbReference type="Proteomes" id="UP000612282">
    <property type="component" value="Unassembled WGS sequence"/>
</dbReference>
<dbReference type="InterPro" id="IPR007278">
    <property type="entry name" value="DUF397"/>
</dbReference>
<feature type="domain" description="DUF397" evidence="2">
    <location>
        <begin position="15"/>
        <end position="69"/>
    </location>
</feature>
<name>A0ABQ3XSH1_9ACTN</name>